<feature type="compositionally biased region" description="Basic and acidic residues" evidence="2">
    <location>
        <begin position="324"/>
        <end position="337"/>
    </location>
</feature>
<feature type="domain" description="Smf/DprA SLOG" evidence="3">
    <location>
        <begin position="86"/>
        <end position="269"/>
    </location>
</feature>
<dbReference type="SUPFAM" id="SSF102405">
    <property type="entry name" value="MCP/YpsA-like"/>
    <property type="match status" value="1"/>
</dbReference>
<evidence type="ECO:0000259" key="3">
    <source>
        <dbReference type="Pfam" id="PF02481"/>
    </source>
</evidence>
<comment type="similarity">
    <text evidence="1">Belongs to the DprA/Smf family.</text>
</comment>
<dbReference type="RefSeq" id="WP_203419404.1">
    <property type="nucleotide sequence ID" value="NZ_CP069352.1"/>
</dbReference>
<accession>A0ABX7GEC5</accession>
<name>A0ABX7GEC5_9PSED</name>
<dbReference type="PANTHER" id="PTHR43022:SF1">
    <property type="entry name" value="PROTEIN SMF"/>
    <property type="match status" value="1"/>
</dbReference>
<feature type="region of interest" description="Disordered" evidence="2">
    <location>
        <begin position="324"/>
        <end position="349"/>
    </location>
</feature>
<dbReference type="Gene3D" id="3.40.50.450">
    <property type="match status" value="1"/>
</dbReference>
<evidence type="ECO:0000313" key="5">
    <source>
        <dbReference type="Proteomes" id="UP000663686"/>
    </source>
</evidence>
<evidence type="ECO:0000256" key="2">
    <source>
        <dbReference type="SAM" id="MobiDB-lite"/>
    </source>
</evidence>
<keyword evidence="5" id="KW-1185">Reference proteome</keyword>
<gene>
    <name evidence="4" type="ORF">JN757_22965</name>
</gene>
<evidence type="ECO:0000256" key="1">
    <source>
        <dbReference type="ARBA" id="ARBA00006525"/>
    </source>
</evidence>
<sequence length="349" mass="38221">MDDKEFWRSEKVAFLALASVKGVGFWTIHKIAQSGAGYKDLLKEPESAGLEKILKEAGFDGAEGQEKLWNVGLASARNLAANAVTLIFKNEPTFPPKLRTIPDAPEWIFVQGSVENLAKNAVAVVGTRKPSDDGLFLTRYVVSSLANTEFVTVSGLALGIDQIAHTESIRYQLPTIAVLGTGILQNYPKGSEPLRSKILHAGGTVISEYLPEQSYSAENFVRRNRIQAALGDILIPSEWQIKSGTAHTVKFAHRYQKKIINIYLPGTMSEKPELEFSAKAYGALNLVIPFDTNKLLEAYEAILSTSPTENEKLSNLNVKTIASDEKVESESSEKNENLEASESGQLPLI</sequence>
<evidence type="ECO:0000313" key="4">
    <source>
        <dbReference type="EMBL" id="QRK83376.1"/>
    </source>
</evidence>
<dbReference type="InterPro" id="IPR003488">
    <property type="entry name" value="DprA"/>
</dbReference>
<dbReference type="Pfam" id="PF02481">
    <property type="entry name" value="DNA_processg_A"/>
    <property type="match status" value="1"/>
</dbReference>
<dbReference type="PANTHER" id="PTHR43022">
    <property type="entry name" value="PROTEIN SMF"/>
    <property type="match status" value="1"/>
</dbReference>
<organism evidence="4 5">
    <name type="scientific">Pseudomonas granadensis</name>
    <dbReference type="NCBI Taxonomy" id="1421430"/>
    <lineage>
        <taxon>Bacteria</taxon>
        <taxon>Pseudomonadati</taxon>
        <taxon>Pseudomonadota</taxon>
        <taxon>Gammaproteobacteria</taxon>
        <taxon>Pseudomonadales</taxon>
        <taxon>Pseudomonadaceae</taxon>
        <taxon>Pseudomonas</taxon>
    </lineage>
</organism>
<dbReference type="Proteomes" id="UP000663686">
    <property type="component" value="Chromosome"/>
</dbReference>
<reference evidence="4 5" key="1">
    <citation type="submission" date="2021-03" db="EMBL/GenBank/DDBJ databases">
        <title>P. granadensis CT364 genome publication.</title>
        <authorList>
            <person name="Stach J."/>
            <person name="Montero-Calasanz Md.C."/>
        </authorList>
    </citation>
    <scope>NUCLEOTIDE SEQUENCE [LARGE SCALE GENOMIC DNA]</scope>
    <source>
        <strain evidence="4 5">CT364</strain>
    </source>
</reference>
<dbReference type="InterPro" id="IPR057666">
    <property type="entry name" value="DrpA_SLOG"/>
</dbReference>
<dbReference type="EMBL" id="CP069352">
    <property type="protein sequence ID" value="QRK83376.1"/>
    <property type="molecule type" value="Genomic_DNA"/>
</dbReference>
<protein>
    <submittedName>
        <fullName evidence="4">DNA-protecting protein DprA</fullName>
    </submittedName>
</protein>
<proteinExistence type="inferred from homology"/>